<name>A0ACA9PPZ9_9GLOM</name>
<proteinExistence type="predicted"/>
<dbReference type="Proteomes" id="UP000789920">
    <property type="component" value="Unassembled WGS sequence"/>
</dbReference>
<keyword evidence="2" id="KW-1185">Reference proteome</keyword>
<gene>
    <name evidence="1" type="ORF">RPERSI_LOCUS10660</name>
</gene>
<comment type="caution">
    <text evidence="1">The sequence shown here is derived from an EMBL/GenBank/DDBJ whole genome shotgun (WGS) entry which is preliminary data.</text>
</comment>
<feature type="non-terminal residue" evidence="1">
    <location>
        <position position="1"/>
    </location>
</feature>
<organism evidence="1 2">
    <name type="scientific">Racocetra persica</name>
    <dbReference type="NCBI Taxonomy" id="160502"/>
    <lineage>
        <taxon>Eukaryota</taxon>
        <taxon>Fungi</taxon>
        <taxon>Fungi incertae sedis</taxon>
        <taxon>Mucoromycota</taxon>
        <taxon>Glomeromycotina</taxon>
        <taxon>Glomeromycetes</taxon>
        <taxon>Diversisporales</taxon>
        <taxon>Gigasporaceae</taxon>
        <taxon>Racocetra</taxon>
    </lineage>
</organism>
<accession>A0ACA9PPZ9</accession>
<protein>
    <submittedName>
        <fullName evidence="1">26015_t:CDS:1</fullName>
    </submittedName>
</protein>
<evidence type="ECO:0000313" key="1">
    <source>
        <dbReference type="EMBL" id="CAG8712688.1"/>
    </source>
</evidence>
<evidence type="ECO:0000313" key="2">
    <source>
        <dbReference type="Proteomes" id="UP000789920"/>
    </source>
</evidence>
<dbReference type="EMBL" id="CAJVQC010021285">
    <property type="protein sequence ID" value="CAG8712688.1"/>
    <property type="molecule type" value="Genomic_DNA"/>
</dbReference>
<sequence length="57" mass="6760">KHPSSIENCPSNPFKIKVLYRNFYFIVCFKAADGRNTIPWRTSEDRPLRIYHSCQTL</sequence>
<reference evidence="1" key="1">
    <citation type="submission" date="2021-06" db="EMBL/GenBank/DDBJ databases">
        <authorList>
            <person name="Kallberg Y."/>
            <person name="Tangrot J."/>
            <person name="Rosling A."/>
        </authorList>
    </citation>
    <scope>NUCLEOTIDE SEQUENCE</scope>
    <source>
        <strain evidence="1">MA461A</strain>
    </source>
</reference>